<keyword evidence="3 5" id="KW-0269">Exonuclease</keyword>
<gene>
    <name evidence="5" type="ORF">BHW43_06250</name>
</gene>
<evidence type="ECO:0000313" key="5">
    <source>
        <dbReference type="EMBL" id="OLA37424.1"/>
    </source>
</evidence>
<keyword evidence="2" id="KW-0378">Hydrolase</keyword>
<proteinExistence type="predicted"/>
<name>A0A1Q6R4W4_9FIRM</name>
<accession>A0A1Q6R4W4</accession>
<keyword evidence="1" id="KW-0540">Nuclease</keyword>
<dbReference type="Proteomes" id="UP000186777">
    <property type="component" value="Unassembled WGS sequence"/>
</dbReference>
<dbReference type="RefSeq" id="WP_210685376.1">
    <property type="nucleotide sequence ID" value="NZ_CAMQNL010000012.1"/>
</dbReference>
<dbReference type="InterPro" id="IPR013520">
    <property type="entry name" value="Ribonucl_H"/>
</dbReference>
<reference evidence="5 6" key="1">
    <citation type="journal article" date="2016" name="Nat. Biotechnol.">
        <title>Measurement of bacterial replication rates in microbial communities.</title>
        <authorList>
            <person name="Brown C.T."/>
            <person name="Olm M.R."/>
            <person name="Thomas B.C."/>
            <person name="Banfield J.F."/>
        </authorList>
    </citation>
    <scope>NUCLEOTIDE SEQUENCE [LARGE SCALE GENOMIC DNA]</scope>
    <source>
        <strain evidence="5">46_33</strain>
    </source>
</reference>
<dbReference type="EMBL" id="MNTG01000030">
    <property type="protein sequence ID" value="OLA37424.1"/>
    <property type="molecule type" value="Genomic_DNA"/>
</dbReference>
<dbReference type="Gene3D" id="3.30.420.10">
    <property type="entry name" value="Ribonuclease H-like superfamily/Ribonuclease H"/>
    <property type="match status" value="1"/>
</dbReference>
<dbReference type="CDD" id="cd06133">
    <property type="entry name" value="ERI-1_3'hExo_like"/>
    <property type="match status" value="1"/>
</dbReference>
<feature type="domain" description="Exonuclease" evidence="4">
    <location>
        <begin position="3"/>
        <end position="184"/>
    </location>
</feature>
<dbReference type="SUPFAM" id="SSF53098">
    <property type="entry name" value="Ribonuclease H-like"/>
    <property type="match status" value="1"/>
</dbReference>
<dbReference type="SMART" id="SM00479">
    <property type="entry name" value="EXOIII"/>
    <property type="match status" value="1"/>
</dbReference>
<comment type="caution">
    <text evidence="5">The sequence shown here is derived from an EMBL/GenBank/DDBJ whole genome shotgun (WGS) entry which is preliminary data.</text>
</comment>
<organism evidence="5 6">
    <name type="scientific">Phascolarctobacterium succinatutens</name>
    <dbReference type="NCBI Taxonomy" id="626940"/>
    <lineage>
        <taxon>Bacteria</taxon>
        <taxon>Bacillati</taxon>
        <taxon>Bacillota</taxon>
        <taxon>Negativicutes</taxon>
        <taxon>Acidaminococcales</taxon>
        <taxon>Acidaminococcaceae</taxon>
        <taxon>Phascolarctobacterium</taxon>
    </lineage>
</organism>
<dbReference type="PANTHER" id="PTHR23044">
    <property type="entry name" value="3'-5' EXONUCLEASE ERI1-RELATED"/>
    <property type="match status" value="1"/>
</dbReference>
<dbReference type="GO" id="GO:0000175">
    <property type="term" value="F:3'-5'-RNA exonuclease activity"/>
    <property type="evidence" value="ECO:0007669"/>
    <property type="project" value="InterPro"/>
</dbReference>
<dbReference type="InterPro" id="IPR036397">
    <property type="entry name" value="RNaseH_sf"/>
</dbReference>
<evidence type="ECO:0000259" key="4">
    <source>
        <dbReference type="SMART" id="SM00479"/>
    </source>
</evidence>
<dbReference type="GO" id="GO:0003676">
    <property type="term" value="F:nucleic acid binding"/>
    <property type="evidence" value="ECO:0007669"/>
    <property type="project" value="InterPro"/>
</dbReference>
<dbReference type="PANTHER" id="PTHR23044:SF61">
    <property type="entry name" value="3'-5' EXORIBONUCLEASE 1-RELATED"/>
    <property type="match status" value="1"/>
</dbReference>
<evidence type="ECO:0000256" key="2">
    <source>
        <dbReference type="ARBA" id="ARBA00022801"/>
    </source>
</evidence>
<dbReference type="InterPro" id="IPR051274">
    <property type="entry name" value="3-5_Exoribonuclease"/>
</dbReference>
<evidence type="ECO:0000313" key="6">
    <source>
        <dbReference type="Proteomes" id="UP000186777"/>
    </source>
</evidence>
<dbReference type="InterPro" id="IPR012337">
    <property type="entry name" value="RNaseH-like_sf"/>
</dbReference>
<dbReference type="InterPro" id="IPR047201">
    <property type="entry name" value="ERI-1_3'hExo-like"/>
</dbReference>
<evidence type="ECO:0000256" key="1">
    <source>
        <dbReference type="ARBA" id="ARBA00022722"/>
    </source>
</evidence>
<dbReference type="AlphaFoldDB" id="A0A1Q6R4W4"/>
<dbReference type="Pfam" id="PF00929">
    <property type="entry name" value="RNase_T"/>
    <property type="match status" value="1"/>
</dbReference>
<dbReference type="STRING" id="626940.BHW43_06250"/>
<evidence type="ECO:0000256" key="3">
    <source>
        <dbReference type="ARBA" id="ARBA00022839"/>
    </source>
</evidence>
<sequence length="216" mass="25156">MKKFLVVDFEFTTYERPVGRPRGFFSEIIEIGAVKLDGEPLTDCGRIQSFVKPHFYPKQAKDSMDFCMITAKDMQQAIEFPAMVQELAALYESGETYFVAWGTEDYKVLQTGCERHKIENPVKYEDYLDLALAYRLWKGDDYTTGLKKATEEQEVNTAGLWHTAFDDANNTGKLLIEMFNRGWKLEDFFAAREVYEAERAARQAERAKHHNGYRRW</sequence>
<protein>
    <submittedName>
        <fullName evidence="5">Exonuclease</fullName>
    </submittedName>
</protein>